<evidence type="ECO:0000313" key="2">
    <source>
        <dbReference type="Proteomes" id="UP001500967"/>
    </source>
</evidence>
<dbReference type="Gene3D" id="3.40.50.720">
    <property type="entry name" value="NAD(P)-binding Rossmann-like Domain"/>
    <property type="match status" value="1"/>
</dbReference>
<protein>
    <submittedName>
        <fullName evidence="1">SDR family NAD(P)-dependent oxidoreductase</fullName>
    </submittedName>
</protein>
<sequence>MGAAVARRFGREGFAVALLSRSGAGDLAGELTAEGITARGFAADVRDRTRLASALADAAAALGPIEVLQYSPIPAREFLRPLLETTHDDLAAAVEFSLHGPVAAVQQVLPGMRDLGRGTVVLVNGGSAARPNPAVAGTSVAFAAESAYARMLHEVVGPDGVYVGQLIVPRAIREDDPVTNGPAIAEHVWSLHRSREGFRHFHTPLPDA</sequence>
<dbReference type="Proteomes" id="UP001500967">
    <property type="component" value="Unassembled WGS sequence"/>
</dbReference>
<accession>A0ABN0UDZ9</accession>
<proteinExistence type="predicted"/>
<organism evidence="1 2">
    <name type="scientific">Cryptosporangium japonicum</name>
    <dbReference type="NCBI Taxonomy" id="80872"/>
    <lineage>
        <taxon>Bacteria</taxon>
        <taxon>Bacillati</taxon>
        <taxon>Actinomycetota</taxon>
        <taxon>Actinomycetes</taxon>
        <taxon>Cryptosporangiales</taxon>
        <taxon>Cryptosporangiaceae</taxon>
        <taxon>Cryptosporangium</taxon>
    </lineage>
</organism>
<comment type="caution">
    <text evidence="1">The sequence shown here is derived from an EMBL/GenBank/DDBJ whole genome shotgun (WGS) entry which is preliminary data.</text>
</comment>
<reference evidence="1 2" key="1">
    <citation type="journal article" date="2019" name="Int. J. Syst. Evol. Microbiol.">
        <title>The Global Catalogue of Microorganisms (GCM) 10K type strain sequencing project: providing services to taxonomists for standard genome sequencing and annotation.</title>
        <authorList>
            <consortium name="The Broad Institute Genomics Platform"/>
            <consortium name="The Broad Institute Genome Sequencing Center for Infectious Disease"/>
            <person name="Wu L."/>
            <person name="Ma J."/>
        </authorList>
    </citation>
    <scope>NUCLEOTIDE SEQUENCE [LARGE SCALE GENOMIC DNA]</scope>
    <source>
        <strain evidence="1 2">JCM 10425</strain>
    </source>
</reference>
<keyword evidence="2" id="KW-1185">Reference proteome</keyword>
<dbReference type="PANTHER" id="PTHR43431">
    <property type="entry name" value="OXIDOREDUCTASE, SHORT CHAIN DEHYDROGENASE/REDUCTASE FAMILY (AFU_ORTHOLOGUE AFUA_5G14000)"/>
    <property type="match status" value="1"/>
</dbReference>
<name>A0ABN0UDZ9_9ACTN</name>
<evidence type="ECO:0000313" key="1">
    <source>
        <dbReference type="EMBL" id="GAA0247445.1"/>
    </source>
</evidence>
<dbReference type="InterPro" id="IPR036291">
    <property type="entry name" value="NAD(P)-bd_dom_sf"/>
</dbReference>
<dbReference type="SUPFAM" id="SSF51735">
    <property type="entry name" value="NAD(P)-binding Rossmann-fold domains"/>
    <property type="match status" value="1"/>
</dbReference>
<dbReference type="InterPro" id="IPR002347">
    <property type="entry name" value="SDR_fam"/>
</dbReference>
<gene>
    <name evidence="1" type="ORF">GCM10009539_35910</name>
</gene>
<dbReference type="PANTHER" id="PTHR43431:SF7">
    <property type="entry name" value="OXIDOREDUCTASE, SHORT CHAIN DEHYDROGENASE_REDUCTASE FAMILY (AFU_ORTHOLOGUE AFUA_5G14000)"/>
    <property type="match status" value="1"/>
</dbReference>
<dbReference type="EMBL" id="BAAAGX010000014">
    <property type="protein sequence ID" value="GAA0247445.1"/>
    <property type="molecule type" value="Genomic_DNA"/>
</dbReference>
<dbReference type="Pfam" id="PF00106">
    <property type="entry name" value="adh_short"/>
    <property type="match status" value="1"/>
</dbReference>